<dbReference type="OrthoDB" id="16820at2759"/>
<feature type="region of interest" description="Disordered" evidence="1">
    <location>
        <begin position="60"/>
        <end position="90"/>
    </location>
</feature>
<dbReference type="InterPro" id="IPR029068">
    <property type="entry name" value="Glyas_Bleomycin-R_OHBP_Dase"/>
</dbReference>
<protein>
    <submittedName>
        <fullName evidence="3">Lactoylglutathione lyase</fullName>
    </submittedName>
</protein>
<dbReference type="PANTHER" id="PTHR47802">
    <property type="entry name" value="GLYOXALASE FAMILY PROTEIN, EXPRESSED"/>
    <property type="match status" value="1"/>
</dbReference>
<organism evidence="3 4">
    <name type="scientific">Klebsormidium nitens</name>
    <name type="common">Green alga</name>
    <name type="synonym">Ulothrix nitens</name>
    <dbReference type="NCBI Taxonomy" id="105231"/>
    <lineage>
        <taxon>Eukaryota</taxon>
        <taxon>Viridiplantae</taxon>
        <taxon>Streptophyta</taxon>
        <taxon>Klebsormidiophyceae</taxon>
        <taxon>Klebsormidiales</taxon>
        <taxon>Klebsormidiaceae</taxon>
        <taxon>Klebsormidium</taxon>
    </lineage>
</organism>
<dbReference type="InterPro" id="IPR037523">
    <property type="entry name" value="VOC_core"/>
</dbReference>
<evidence type="ECO:0000313" key="4">
    <source>
        <dbReference type="Proteomes" id="UP000054558"/>
    </source>
</evidence>
<sequence length="143" mass="16030">MGGPIPGVELVHIARETDNVDRLVAFYTEILGFKRMDTPTFGPFQVAWLEFPPSQQIHIIQRNPDSKLPESPLNAGPDSRKDPSALPRGHHLSFRVSDYDAAVKSLKEKGFDVFEKDQQGHTIKQAFFFDPDGNGIEIGSWPK</sequence>
<reference evidence="3 4" key="1">
    <citation type="journal article" date="2014" name="Nat. Commun.">
        <title>Klebsormidium flaccidum genome reveals primary factors for plant terrestrial adaptation.</title>
        <authorList>
            <person name="Hori K."/>
            <person name="Maruyama F."/>
            <person name="Fujisawa T."/>
            <person name="Togashi T."/>
            <person name="Yamamoto N."/>
            <person name="Seo M."/>
            <person name="Sato S."/>
            <person name="Yamada T."/>
            <person name="Mori H."/>
            <person name="Tajima N."/>
            <person name="Moriyama T."/>
            <person name="Ikeuchi M."/>
            <person name="Watanabe M."/>
            <person name="Wada H."/>
            <person name="Kobayashi K."/>
            <person name="Saito M."/>
            <person name="Masuda T."/>
            <person name="Sasaki-Sekimoto Y."/>
            <person name="Mashiguchi K."/>
            <person name="Awai K."/>
            <person name="Shimojima M."/>
            <person name="Masuda S."/>
            <person name="Iwai M."/>
            <person name="Nobusawa T."/>
            <person name="Narise T."/>
            <person name="Kondo S."/>
            <person name="Saito H."/>
            <person name="Sato R."/>
            <person name="Murakawa M."/>
            <person name="Ihara Y."/>
            <person name="Oshima-Yamada Y."/>
            <person name="Ohtaka K."/>
            <person name="Satoh M."/>
            <person name="Sonobe K."/>
            <person name="Ishii M."/>
            <person name="Ohtani R."/>
            <person name="Kanamori-Sato M."/>
            <person name="Honoki R."/>
            <person name="Miyazaki D."/>
            <person name="Mochizuki H."/>
            <person name="Umetsu J."/>
            <person name="Higashi K."/>
            <person name="Shibata D."/>
            <person name="Kamiya Y."/>
            <person name="Sato N."/>
            <person name="Nakamura Y."/>
            <person name="Tabata S."/>
            <person name="Ida S."/>
            <person name="Kurokawa K."/>
            <person name="Ohta H."/>
        </authorList>
    </citation>
    <scope>NUCLEOTIDE SEQUENCE [LARGE SCALE GENOMIC DNA]</scope>
    <source>
        <strain evidence="3 4">NIES-2285</strain>
    </source>
</reference>
<gene>
    <name evidence="3" type="ORF">KFL_002600160</name>
</gene>
<dbReference type="AlphaFoldDB" id="A0A1Y1ICV3"/>
<evidence type="ECO:0000313" key="3">
    <source>
        <dbReference type="EMBL" id="GAQ85908.1"/>
    </source>
</evidence>
<dbReference type="CDD" id="cd07245">
    <property type="entry name" value="VOC_like"/>
    <property type="match status" value="1"/>
</dbReference>
<dbReference type="Proteomes" id="UP000054558">
    <property type="component" value="Unassembled WGS sequence"/>
</dbReference>
<dbReference type="PROSITE" id="PS51819">
    <property type="entry name" value="VOC"/>
    <property type="match status" value="1"/>
</dbReference>
<name>A0A1Y1ICV3_KLENI</name>
<evidence type="ECO:0000256" key="1">
    <source>
        <dbReference type="SAM" id="MobiDB-lite"/>
    </source>
</evidence>
<dbReference type="PANTHER" id="PTHR47802:SF1">
    <property type="entry name" value="GLYOXALASE FAMILY PROTEIN, EXPRESSED"/>
    <property type="match status" value="1"/>
</dbReference>
<dbReference type="SUPFAM" id="SSF54593">
    <property type="entry name" value="Glyoxalase/Bleomycin resistance protein/Dihydroxybiphenyl dioxygenase"/>
    <property type="match status" value="1"/>
</dbReference>
<proteinExistence type="predicted"/>
<dbReference type="STRING" id="105231.A0A1Y1ICV3"/>
<dbReference type="EMBL" id="DF237209">
    <property type="protein sequence ID" value="GAQ85908.1"/>
    <property type="molecule type" value="Genomic_DNA"/>
</dbReference>
<keyword evidence="4" id="KW-1185">Reference proteome</keyword>
<accession>A0A1Y1ICV3</accession>
<dbReference type="OMA" id="VIWLKLP"/>
<dbReference type="Gene3D" id="3.10.180.10">
    <property type="entry name" value="2,3-Dihydroxybiphenyl 1,2-Dioxygenase, domain 1"/>
    <property type="match status" value="1"/>
</dbReference>
<dbReference type="InterPro" id="IPR004360">
    <property type="entry name" value="Glyas_Fos-R_dOase_dom"/>
</dbReference>
<evidence type="ECO:0000259" key="2">
    <source>
        <dbReference type="PROSITE" id="PS51819"/>
    </source>
</evidence>
<dbReference type="GO" id="GO:0016829">
    <property type="term" value="F:lyase activity"/>
    <property type="evidence" value="ECO:0007669"/>
    <property type="project" value="UniProtKB-KW"/>
</dbReference>
<feature type="domain" description="VOC" evidence="2">
    <location>
        <begin position="9"/>
        <end position="141"/>
    </location>
</feature>
<dbReference type="Pfam" id="PF00903">
    <property type="entry name" value="Glyoxalase"/>
    <property type="match status" value="1"/>
</dbReference>
<keyword evidence="3" id="KW-0456">Lyase</keyword>